<dbReference type="EMBL" id="KD184327">
    <property type="protein sequence ID" value="EMS54227.1"/>
    <property type="molecule type" value="Genomic_DNA"/>
</dbReference>
<dbReference type="AlphaFoldDB" id="M7Z2Q6"/>
<gene>
    <name evidence="1" type="ORF">TRIUR3_34087</name>
</gene>
<proteinExistence type="predicted"/>
<evidence type="ECO:0000313" key="1">
    <source>
        <dbReference type="EMBL" id="EMS54227.1"/>
    </source>
</evidence>
<name>M7Z2Q6_TRIUA</name>
<accession>M7Z2Q6</accession>
<organism evidence="1">
    <name type="scientific">Triticum urartu</name>
    <name type="common">Red wild einkorn</name>
    <name type="synonym">Crithodium urartu</name>
    <dbReference type="NCBI Taxonomy" id="4572"/>
    <lineage>
        <taxon>Eukaryota</taxon>
        <taxon>Viridiplantae</taxon>
        <taxon>Streptophyta</taxon>
        <taxon>Embryophyta</taxon>
        <taxon>Tracheophyta</taxon>
        <taxon>Spermatophyta</taxon>
        <taxon>Magnoliopsida</taxon>
        <taxon>Liliopsida</taxon>
        <taxon>Poales</taxon>
        <taxon>Poaceae</taxon>
        <taxon>BOP clade</taxon>
        <taxon>Pooideae</taxon>
        <taxon>Triticodae</taxon>
        <taxon>Triticeae</taxon>
        <taxon>Triticinae</taxon>
        <taxon>Triticum</taxon>
    </lineage>
</organism>
<reference evidence="1" key="1">
    <citation type="journal article" date="2013" name="Nature">
        <title>Draft genome of the wheat A-genome progenitor Triticum urartu.</title>
        <authorList>
            <person name="Ling H.Q."/>
            <person name="Zhao S."/>
            <person name="Liu D."/>
            <person name="Wang J."/>
            <person name="Sun H."/>
            <person name="Zhang C."/>
            <person name="Fan H."/>
            <person name="Li D."/>
            <person name="Dong L."/>
            <person name="Tao Y."/>
            <person name="Gao C."/>
            <person name="Wu H."/>
            <person name="Li Y."/>
            <person name="Cui Y."/>
            <person name="Guo X."/>
            <person name="Zheng S."/>
            <person name="Wang B."/>
            <person name="Yu K."/>
            <person name="Liang Q."/>
            <person name="Yang W."/>
            <person name="Lou X."/>
            <person name="Chen J."/>
            <person name="Feng M."/>
            <person name="Jian J."/>
            <person name="Zhang X."/>
            <person name="Luo G."/>
            <person name="Jiang Y."/>
            <person name="Liu J."/>
            <person name="Wang Z."/>
            <person name="Sha Y."/>
            <person name="Zhang B."/>
            <person name="Wu H."/>
            <person name="Tang D."/>
            <person name="Shen Q."/>
            <person name="Xue P."/>
            <person name="Zou S."/>
            <person name="Wang X."/>
            <person name="Liu X."/>
            <person name="Wang F."/>
            <person name="Yang Y."/>
            <person name="An X."/>
            <person name="Dong Z."/>
            <person name="Zhang K."/>
            <person name="Zhang X."/>
            <person name="Luo M.C."/>
            <person name="Dvorak J."/>
            <person name="Tong Y."/>
            <person name="Wang J."/>
            <person name="Yang H."/>
            <person name="Li Z."/>
            <person name="Wang D."/>
            <person name="Zhang A."/>
            <person name="Wang J."/>
        </authorList>
    </citation>
    <scope>NUCLEOTIDE SEQUENCE</scope>
</reference>
<sequence length="60" mass="6438">MAPSLPPSGRRAQPHLVAHDFFLLSIPLLNDKLRSDLLHCYSLSPQSGMPVLAGSQLGSV</sequence>
<protein>
    <submittedName>
        <fullName evidence="1">Uncharacterized protein</fullName>
    </submittedName>
</protein>